<dbReference type="AlphaFoldDB" id="A0A0S4JVR4"/>
<dbReference type="EMBL" id="CYKH01002241">
    <property type="protein sequence ID" value="CUG94393.1"/>
    <property type="molecule type" value="Genomic_DNA"/>
</dbReference>
<reference evidence="3" key="1">
    <citation type="submission" date="2015-09" db="EMBL/GenBank/DDBJ databases">
        <authorList>
            <consortium name="Pathogen Informatics"/>
        </authorList>
    </citation>
    <scope>NUCLEOTIDE SEQUENCE [LARGE SCALE GENOMIC DNA]</scope>
    <source>
        <strain evidence="3">Lake Konstanz</strain>
    </source>
</reference>
<organism evidence="2 3">
    <name type="scientific">Bodo saltans</name>
    <name type="common">Flagellated protozoan</name>
    <dbReference type="NCBI Taxonomy" id="75058"/>
    <lineage>
        <taxon>Eukaryota</taxon>
        <taxon>Discoba</taxon>
        <taxon>Euglenozoa</taxon>
        <taxon>Kinetoplastea</taxon>
        <taxon>Metakinetoplastina</taxon>
        <taxon>Eubodonida</taxon>
        <taxon>Bodonidae</taxon>
        <taxon>Bodo</taxon>
    </lineage>
</organism>
<dbReference type="Proteomes" id="UP000051952">
    <property type="component" value="Unassembled WGS sequence"/>
</dbReference>
<evidence type="ECO:0000313" key="3">
    <source>
        <dbReference type="Proteomes" id="UP000051952"/>
    </source>
</evidence>
<feature type="region of interest" description="Disordered" evidence="1">
    <location>
        <begin position="163"/>
        <end position="186"/>
    </location>
</feature>
<dbReference type="VEuPathDB" id="TriTrypDB:BSAL_47960"/>
<protein>
    <submittedName>
        <fullName evidence="2">Uncharacterized protein</fullName>
    </submittedName>
</protein>
<keyword evidence="3" id="KW-1185">Reference proteome</keyword>
<evidence type="ECO:0000313" key="2">
    <source>
        <dbReference type="EMBL" id="CUG94393.1"/>
    </source>
</evidence>
<feature type="compositionally biased region" description="Basic residues" evidence="1">
    <location>
        <begin position="45"/>
        <end position="58"/>
    </location>
</feature>
<accession>A0A0S4JVR4</accession>
<evidence type="ECO:0000256" key="1">
    <source>
        <dbReference type="SAM" id="MobiDB-lite"/>
    </source>
</evidence>
<sequence length="186" mass="20617">MVGRDLLYDSSTDDSSRDDRSNDPALPPPVQRKLLAPSTKERPAKKPPAPKKALKITSKKSPNETRIAAAERWTVPTLDYESDSSIDLFPEPPARIFIPKLKVWIELCDGNLIFPRFIFGYGAVLQNKQKVMLLPSGPRGAVKVVPGESYEVVQLLPQQKGLPASAAQKSANAGETKPKRVYRKRK</sequence>
<name>A0A0S4JVR4_BODSA</name>
<gene>
    <name evidence="2" type="ORF">BSAL_47960</name>
</gene>
<proteinExistence type="predicted"/>
<feature type="region of interest" description="Disordered" evidence="1">
    <location>
        <begin position="1"/>
        <end position="65"/>
    </location>
</feature>